<dbReference type="RefSeq" id="WP_036650750.1">
    <property type="nucleotide sequence ID" value="NZ_JQCR01000002.1"/>
</dbReference>
<dbReference type="Proteomes" id="UP000029734">
    <property type="component" value="Unassembled WGS sequence"/>
</dbReference>
<sequence length="349" mass="37521">MERSDQVLFFVGTYSPEGEEALFLCTLNLAGGEMRTLEGTKGIENPSYLALNGAGTILYAVSEKDAGEIHAYSVDPGTKALTSLGGQSTGGGSPCYVSISQKEDYIFVSNYSGGNVNVFPVNSDGSLQEMSSQVRHTGQGVREDRQDAPHPHSIIPDSSGERVMVCDLGLDQIIFYRMEGGLLTTHREVNLPPGSGPRHLALHPSGKWVYSINELNNTVTVFTNDETFGDLNILQHIPTLPEHYIAGSDDTAADIHISSCGRFLYASNRGHDSIVLFTIDDSSGLLTAADWQTSGGRNPRNFAIFNNIMLVANQSSGTITSFIIDADNGRLIPTGNELGVSAPVCIKFL</sequence>
<dbReference type="OrthoDB" id="9790815at2"/>
<dbReference type="eggNOG" id="COG2706">
    <property type="taxonomic scope" value="Bacteria"/>
</dbReference>
<accession>A0A098MDI7</accession>
<dbReference type="Pfam" id="PF10282">
    <property type="entry name" value="Lactonase"/>
    <property type="match status" value="1"/>
</dbReference>
<dbReference type="InterPro" id="IPR015943">
    <property type="entry name" value="WD40/YVTN_repeat-like_dom_sf"/>
</dbReference>
<name>A0A098MDI7_9BACL</name>
<dbReference type="PANTHER" id="PTHR30344">
    <property type="entry name" value="6-PHOSPHOGLUCONOLACTONASE-RELATED"/>
    <property type="match status" value="1"/>
</dbReference>
<dbReference type="AlphaFoldDB" id="A0A098MDI7"/>
<dbReference type="SUPFAM" id="SSF51004">
    <property type="entry name" value="C-terminal (heme d1) domain of cytochrome cd1-nitrite reductase"/>
    <property type="match status" value="1"/>
</dbReference>
<dbReference type="InterPro" id="IPR050282">
    <property type="entry name" value="Cycloisomerase_2"/>
</dbReference>
<comment type="caution">
    <text evidence="2">The sequence shown here is derived from an EMBL/GenBank/DDBJ whole genome shotgun (WGS) entry which is preliminary data.</text>
</comment>
<dbReference type="EMBL" id="JQCR01000002">
    <property type="protein sequence ID" value="KGE19627.1"/>
    <property type="molecule type" value="Genomic_DNA"/>
</dbReference>
<comment type="similarity">
    <text evidence="1">Belongs to the cycloisomerase 2 family.</text>
</comment>
<evidence type="ECO:0000313" key="3">
    <source>
        <dbReference type="Proteomes" id="UP000029734"/>
    </source>
</evidence>
<dbReference type="InterPro" id="IPR011048">
    <property type="entry name" value="Haem_d1_sf"/>
</dbReference>
<organism evidence="2 3">
    <name type="scientific">Paenibacillus wynnii</name>
    <dbReference type="NCBI Taxonomy" id="268407"/>
    <lineage>
        <taxon>Bacteria</taxon>
        <taxon>Bacillati</taxon>
        <taxon>Bacillota</taxon>
        <taxon>Bacilli</taxon>
        <taxon>Bacillales</taxon>
        <taxon>Paenibacillaceae</taxon>
        <taxon>Paenibacillus</taxon>
    </lineage>
</organism>
<gene>
    <name evidence="2" type="ORF">PWYN_09960</name>
</gene>
<protein>
    <submittedName>
        <fullName evidence="2">6-phosphogluconolactonase</fullName>
    </submittedName>
</protein>
<proteinExistence type="inferred from homology"/>
<evidence type="ECO:0000256" key="1">
    <source>
        <dbReference type="ARBA" id="ARBA00005564"/>
    </source>
</evidence>
<dbReference type="InterPro" id="IPR019405">
    <property type="entry name" value="Lactonase_7-beta_prop"/>
</dbReference>
<dbReference type="STRING" id="268407.PWYN_09960"/>
<evidence type="ECO:0000313" key="2">
    <source>
        <dbReference type="EMBL" id="KGE19627.1"/>
    </source>
</evidence>
<dbReference type="Gene3D" id="2.130.10.10">
    <property type="entry name" value="YVTN repeat-like/Quinoprotein amine dehydrogenase"/>
    <property type="match status" value="1"/>
</dbReference>
<dbReference type="GO" id="GO:0017057">
    <property type="term" value="F:6-phosphogluconolactonase activity"/>
    <property type="evidence" value="ECO:0007669"/>
    <property type="project" value="TreeGrafter"/>
</dbReference>
<keyword evidence="3" id="KW-1185">Reference proteome</keyword>
<reference evidence="2 3" key="1">
    <citation type="submission" date="2014-08" db="EMBL/GenBank/DDBJ databases">
        <authorList>
            <person name="den Bakker H.C."/>
        </authorList>
    </citation>
    <scope>NUCLEOTIDE SEQUENCE [LARGE SCALE GENOMIC DNA]</scope>
    <source>
        <strain evidence="2 3">DSM 18334</strain>
    </source>
</reference>
<reference evidence="2 3" key="2">
    <citation type="submission" date="2014-10" db="EMBL/GenBank/DDBJ databases">
        <title>Comparative genomics of the Paenibacillus odorifer group.</title>
        <authorList>
            <person name="Tsai Y.-C."/>
            <person name="Martin N."/>
            <person name="Korlach J."/>
            <person name="Wiedmann M."/>
        </authorList>
    </citation>
    <scope>NUCLEOTIDE SEQUENCE [LARGE SCALE GENOMIC DNA]</scope>
    <source>
        <strain evidence="2 3">DSM 18334</strain>
    </source>
</reference>
<dbReference type="PANTHER" id="PTHR30344:SF1">
    <property type="entry name" value="6-PHOSPHOGLUCONOLACTONASE"/>
    <property type="match status" value="1"/>
</dbReference>